<organism evidence="1">
    <name type="scientific">Candidatus Kentrum sp. DK</name>
    <dbReference type="NCBI Taxonomy" id="2126562"/>
    <lineage>
        <taxon>Bacteria</taxon>
        <taxon>Pseudomonadati</taxon>
        <taxon>Pseudomonadota</taxon>
        <taxon>Gammaproteobacteria</taxon>
        <taxon>Candidatus Kentrum</taxon>
    </lineage>
</organism>
<accession>A0A450T1K0</accession>
<sequence length="160" mass="18177">MILNLFNKNNALQNRAKPYIDRISFLMNYLNNLLLREKSDVIKTLNESLLLGIPTDIPDPENRCWPDPSCQHLAISFSCDPVSNSNLVEQFILTGCEDVDNILVIGTGHDASGSTWSIANETRVRPVPSLSIIIQEAFWKIPGWEEIGFGEFRFLRKQDK</sequence>
<proteinExistence type="predicted"/>
<evidence type="ECO:0000313" key="1">
    <source>
        <dbReference type="EMBL" id="VFJ60351.1"/>
    </source>
</evidence>
<protein>
    <submittedName>
        <fullName evidence="1">Uncharacterized protein</fullName>
    </submittedName>
</protein>
<gene>
    <name evidence="1" type="ORF">BECKDK2373C_GA0170839_108020</name>
</gene>
<reference evidence="1" key="1">
    <citation type="submission" date="2019-02" db="EMBL/GenBank/DDBJ databases">
        <authorList>
            <person name="Gruber-Vodicka R. H."/>
            <person name="Seah K. B. B."/>
        </authorList>
    </citation>
    <scope>NUCLEOTIDE SEQUENCE</scope>
    <source>
        <strain evidence="1">BECK_DK161</strain>
    </source>
</reference>
<dbReference type="AlphaFoldDB" id="A0A450T1K0"/>
<name>A0A450T1K0_9GAMM</name>
<dbReference type="EMBL" id="CAADEY010000080">
    <property type="protein sequence ID" value="VFJ60351.1"/>
    <property type="molecule type" value="Genomic_DNA"/>
</dbReference>